<protein>
    <submittedName>
        <fullName evidence="1">Uncharacterized protein</fullName>
    </submittedName>
</protein>
<dbReference type="EMBL" id="RWGY01000011">
    <property type="protein sequence ID" value="TVU27841.1"/>
    <property type="molecule type" value="Genomic_DNA"/>
</dbReference>
<gene>
    <name evidence="1" type="ORF">EJB05_19342</name>
</gene>
<dbReference type="AlphaFoldDB" id="A0A5J9UX49"/>
<organism evidence="1 2">
    <name type="scientific">Eragrostis curvula</name>
    <name type="common">weeping love grass</name>
    <dbReference type="NCBI Taxonomy" id="38414"/>
    <lineage>
        <taxon>Eukaryota</taxon>
        <taxon>Viridiplantae</taxon>
        <taxon>Streptophyta</taxon>
        <taxon>Embryophyta</taxon>
        <taxon>Tracheophyta</taxon>
        <taxon>Spermatophyta</taxon>
        <taxon>Magnoliopsida</taxon>
        <taxon>Liliopsida</taxon>
        <taxon>Poales</taxon>
        <taxon>Poaceae</taxon>
        <taxon>PACMAD clade</taxon>
        <taxon>Chloridoideae</taxon>
        <taxon>Eragrostideae</taxon>
        <taxon>Eragrostidinae</taxon>
        <taxon>Eragrostis</taxon>
    </lineage>
</organism>
<name>A0A5J9UX49_9POAL</name>
<evidence type="ECO:0000313" key="1">
    <source>
        <dbReference type="EMBL" id="TVU27841.1"/>
    </source>
</evidence>
<accession>A0A5J9UX49</accession>
<feature type="non-terminal residue" evidence="1">
    <location>
        <position position="1"/>
    </location>
</feature>
<evidence type="ECO:0000313" key="2">
    <source>
        <dbReference type="Proteomes" id="UP000324897"/>
    </source>
</evidence>
<reference evidence="1 2" key="1">
    <citation type="journal article" date="2019" name="Sci. Rep.">
        <title>A high-quality genome of Eragrostis curvula grass provides insights into Poaceae evolution and supports new strategies to enhance forage quality.</title>
        <authorList>
            <person name="Carballo J."/>
            <person name="Santos B.A.C.M."/>
            <person name="Zappacosta D."/>
            <person name="Garbus I."/>
            <person name="Selva J.P."/>
            <person name="Gallo C.A."/>
            <person name="Diaz A."/>
            <person name="Albertini E."/>
            <person name="Caccamo M."/>
            <person name="Echenique V."/>
        </authorList>
    </citation>
    <scope>NUCLEOTIDE SEQUENCE [LARGE SCALE GENOMIC DNA]</scope>
    <source>
        <strain evidence="2">cv. Victoria</strain>
        <tissue evidence="1">Leaf</tissue>
    </source>
</reference>
<dbReference type="Proteomes" id="UP000324897">
    <property type="component" value="Chromosome 1"/>
</dbReference>
<proteinExistence type="predicted"/>
<comment type="caution">
    <text evidence="1">The sequence shown here is derived from an EMBL/GenBank/DDBJ whole genome shotgun (WGS) entry which is preliminary data.</text>
</comment>
<dbReference type="Gramene" id="TVU27841">
    <property type="protein sequence ID" value="TVU27841"/>
    <property type="gene ID" value="EJB05_19342"/>
</dbReference>
<keyword evidence="2" id="KW-1185">Reference proteome</keyword>
<sequence>MRVVRLFFALAAARRAEKRLDGAPAAGDGSGVTGCGFCSCSNSFLGVVLEHYFAIWVKCRNIYGKMAIVGTDAPRPSAVISQ</sequence>